<keyword evidence="2 7" id="KW-0597">Phosphoprotein</keyword>
<dbReference type="GO" id="GO:0000160">
    <property type="term" value="P:phosphorelay signal transduction system"/>
    <property type="evidence" value="ECO:0007669"/>
    <property type="project" value="InterPro"/>
</dbReference>
<feature type="domain" description="Response regulatory" evidence="8">
    <location>
        <begin position="8"/>
        <end position="124"/>
    </location>
</feature>
<organism evidence="9 10">
    <name type="scientific">Mobiluncus curtisii</name>
    <dbReference type="NCBI Taxonomy" id="2051"/>
    <lineage>
        <taxon>Bacteria</taxon>
        <taxon>Bacillati</taxon>
        <taxon>Actinomycetota</taxon>
        <taxon>Actinomycetes</taxon>
        <taxon>Actinomycetales</taxon>
        <taxon>Actinomycetaceae</taxon>
        <taxon>Mobiluncus</taxon>
    </lineage>
</organism>
<evidence type="ECO:0000313" key="9">
    <source>
        <dbReference type="EMBL" id="NMW87940.1"/>
    </source>
</evidence>
<dbReference type="GO" id="GO:0016987">
    <property type="term" value="F:sigma factor activity"/>
    <property type="evidence" value="ECO:0007669"/>
    <property type="project" value="UniProtKB-KW"/>
</dbReference>
<dbReference type="InterPro" id="IPR013249">
    <property type="entry name" value="RNA_pol_sigma70_r4_t2"/>
</dbReference>
<reference evidence="9 10" key="1">
    <citation type="submission" date="2020-04" db="EMBL/GenBank/DDBJ databases">
        <title>Antimicrobial susceptibility and clonality of vaginal-derived multi-drug resistant Mobiluncus isolates in China.</title>
        <authorList>
            <person name="Zhang X."/>
        </authorList>
    </citation>
    <scope>NUCLEOTIDE SEQUENCE [LARGE SCALE GENOMIC DNA]</scope>
    <source>
        <strain evidence="9 10">19</strain>
    </source>
</reference>
<evidence type="ECO:0000256" key="2">
    <source>
        <dbReference type="ARBA" id="ARBA00022553"/>
    </source>
</evidence>
<dbReference type="GO" id="GO:0003677">
    <property type="term" value="F:DNA binding"/>
    <property type="evidence" value="ECO:0007669"/>
    <property type="project" value="UniProtKB-KW"/>
</dbReference>
<dbReference type="PROSITE" id="PS50110">
    <property type="entry name" value="RESPONSE_REGULATORY"/>
    <property type="match status" value="1"/>
</dbReference>
<dbReference type="Pfam" id="PF00072">
    <property type="entry name" value="Response_reg"/>
    <property type="match status" value="1"/>
</dbReference>
<dbReference type="GO" id="GO:0006352">
    <property type="term" value="P:DNA-templated transcription initiation"/>
    <property type="evidence" value="ECO:0007669"/>
    <property type="project" value="InterPro"/>
</dbReference>
<name>A0A7Y0YCZ4_9ACTO</name>
<proteinExistence type="inferred from homology"/>
<dbReference type="InterPro" id="IPR011006">
    <property type="entry name" value="CheY-like_superfamily"/>
</dbReference>
<evidence type="ECO:0000313" key="10">
    <source>
        <dbReference type="Proteomes" id="UP000553981"/>
    </source>
</evidence>
<dbReference type="Gene3D" id="3.40.50.2300">
    <property type="match status" value="1"/>
</dbReference>
<evidence type="ECO:0000256" key="5">
    <source>
        <dbReference type="ARBA" id="ARBA00023125"/>
    </source>
</evidence>
<dbReference type="Pfam" id="PF08281">
    <property type="entry name" value="Sigma70_r4_2"/>
    <property type="match status" value="1"/>
</dbReference>
<dbReference type="InterPro" id="IPR016032">
    <property type="entry name" value="Sig_transdc_resp-reg_C-effctor"/>
</dbReference>
<evidence type="ECO:0000256" key="3">
    <source>
        <dbReference type="ARBA" id="ARBA00023015"/>
    </source>
</evidence>
<comment type="similarity">
    <text evidence="1">Belongs to the sigma-70 factor family. ECF subfamily.</text>
</comment>
<keyword evidence="3" id="KW-0805">Transcription regulation</keyword>
<sequence>MSRQEVIRVIFADDDELYMHEMSILLNSLDYITIVGKVGNGLDVMNLIENTNHDVMLLDVAMPGMSGIETITSALTRNPDERIIMLTAFERPDMLRAALTAGAKGFLTKETEFREIGEAIKRVYRGENALDNKPLSMVMDYFVSTNPQPANLQLQSQIDALPQHLRQVVQLIGKAYSNKEIAAETGLSINTVSTYVKCALAKLGMRRGELTMQIIRLGLDQTPPV</sequence>
<dbReference type="PANTHER" id="PTHR43214">
    <property type="entry name" value="TWO-COMPONENT RESPONSE REGULATOR"/>
    <property type="match status" value="1"/>
</dbReference>
<protein>
    <submittedName>
        <fullName evidence="9">Response regulator transcription factor</fullName>
    </submittedName>
</protein>
<evidence type="ECO:0000256" key="7">
    <source>
        <dbReference type="PROSITE-ProRule" id="PRU00169"/>
    </source>
</evidence>
<dbReference type="CDD" id="cd06170">
    <property type="entry name" value="LuxR_C_like"/>
    <property type="match status" value="1"/>
</dbReference>
<dbReference type="InterPro" id="IPR058245">
    <property type="entry name" value="NreC/VraR/RcsB-like_REC"/>
</dbReference>
<evidence type="ECO:0000256" key="1">
    <source>
        <dbReference type="ARBA" id="ARBA00010641"/>
    </source>
</evidence>
<keyword evidence="4" id="KW-0731">Sigma factor</keyword>
<dbReference type="CDD" id="cd17535">
    <property type="entry name" value="REC_NarL-like"/>
    <property type="match status" value="1"/>
</dbReference>
<evidence type="ECO:0000256" key="6">
    <source>
        <dbReference type="ARBA" id="ARBA00023163"/>
    </source>
</evidence>
<feature type="modified residue" description="4-aspartylphosphate" evidence="7">
    <location>
        <position position="59"/>
    </location>
</feature>
<dbReference type="SMART" id="SM00421">
    <property type="entry name" value="HTH_LUXR"/>
    <property type="match status" value="1"/>
</dbReference>
<keyword evidence="5" id="KW-0238">DNA-binding</keyword>
<dbReference type="InterPro" id="IPR039420">
    <property type="entry name" value="WalR-like"/>
</dbReference>
<evidence type="ECO:0000259" key="8">
    <source>
        <dbReference type="PROSITE" id="PS50110"/>
    </source>
</evidence>
<dbReference type="SMART" id="SM00448">
    <property type="entry name" value="REC"/>
    <property type="match status" value="1"/>
</dbReference>
<dbReference type="AlphaFoldDB" id="A0A7Y0YCZ4"/>
<accession>A0A7Y0YCZ4</accession>
<gene>
    <name evidence="9" type="ORF">HHJ67_09360</name>
</gene>
<keyword evidence="6" id="KW-0804">Transcription</keyword>
<dbReference type="SUPFAM" id="SSF52172">
    <property type="entry name" value="CheY-like"/>
    <property type="match status" value="1"/>
</dbReference>
<dbReference type="InterPro" id="IPR000792">
    <property type="entry name" value="Tscrpt_reg_LuxR_C"/>
</dbReference>
<dbReference type="InterPro" id="IPR001789">
    <property type="entry name" value="Sig_transdc_resp-reg_receiver"/>
</dbReference>
<dbReference type="EMBL" id="JABCUI010000005">
    <property type="protein sequence ID" value="NMW87940.1"/>
    <property type="molecule type" value="Genomic_DNA"/>
</dbReference>
<comment type="caution">
    <text evidence="9">The sequence shown here is derived from an EMBL/GenBank/DDBJ whole genome shotgun (WGS) entry which is preliminary data.</text>
</comment>
<evidence type="ECO:0000256" key="4">
    <source>
        <dbReference type="ARBA" id="ARBA00023082"/>
    </source>
</evidence>
<dbReference type="Proteomes" id="UP000553981">
    <property type="component" value="Unassembled WGS sequence"/>
</dbReference>
<dbReference type="SUPFAM" id="SSF46894">
    <property type="entry name" value="C-terminal effector domain of the bipartite response regulators"/>
    <property type="match status" value="1"/>
</dbReference>
<dbReference type="RefSeq" id="WP_004011392.1">
    <property type="nucleotide sequence ID" value="NZ_JABCUE010000002.1"/>
</dbReference>